<dbReference type="NCBIfam" id="NF033634">
    <property type="entry name" value="SLATT_1"/>
    <property type="match status" value="1"/>
</dbReference>
<keyword evidence="1" id="KW-0812">Transmembrane</keyword>
<proteinExistence type="predicted"/>
<feature type="transmembrane region" description="Helical" evidence="1">
    <location>
        <begin position="57"/>
        <end position="75"/>
    </location>
</feature>
<evidence type="ECO:0000256" key="1">
    <source>
        <dbReference type="SAM" id="Phobius"/>
    </source>
</evidence>
<keyword evidence="1" id="KW-0472">Membrane</keyword>
<keyword evidence="1" id="KW-1133">Transmembrane helix</keyword>
<dbReference type="KEGG" id="lpq:AF91_09695"/>
<dbReference type="EMBL" id="CP007122">
    <property type="protein sequence ID" value="AHJ33453.1"/>
    <property type="molecule type" value="Genomic_DNA"/>
</dbReference>
<dbReference type="AlphaFoldDB" id="A0A806LF44"/>
<protein>
    <recommendedName>
        <fullName evidence="4">DUF4231 domain-containing protein</fullName>
    </recommendedName>
</protein>
<evidence type="ECO:0000313" key="3">
    <source>
        <dbReference type="Proteomes" id="UP000019441"/>
    </source>
</evidence>
<feature type="transmembrane region" description="Helical" evidence="1">
    <location>
        <begin position="28"/>
        <end position="51"/>
    </location>
</feature>
<organism evidence="2 3">
    <name type="scientific">Lacticaseibacillus paracasei N1115</name>
    <dbReference type="NCBI Taxonomy" id="1446494"/>
    <lineage>
        <taxon>Bacteria</taxon>
        <taxon>Bacillati</taxon>
        <taxon>Bacillota</taxon>
        <taxon>Bacilli</taxon>
        <taxon>Lactobacillales</taxon>
        <taxon>Lactobacillaceae</taxon>
        <taxon>Lacticaseibacillus</taxon>
    </lineage>
</organism>
<gene>
    <name evidence="2" type="ORF">AF91_09695</name>
</gene>
<dbReference type="Proteomes" id="UP000019441">
    <property type="component" value="Chromosome"/>
</dbReference>
<evidence type="ECO:0000313" key="2">
    <source>
        <dbReference type="EMBL" id="AHJ33453.1"/>
    </source>
</evidence>
<accession>A0A806LF44</accession>
<dbReference type="InterPro" id="IPR025325">
    <property type="entry name" value="DUF4231"/>
</dbReference>
<sequence>MDQYVKDRVEDQIQWYDTKSSQQKNWFYFLRTITIVTSVLVPFTAGLVVYWRYFLTFTSFLGIAASIAESISSLTKVQEKWIQYRNIAEQLKHELYMFKMKAGVYDDSRSDIDKTFVERVETIISSENVNWANLNNNSKEGK</sequence>
<name>A0A806LF44_LACPA</name>
<reference evidence="2 3" key="1">
    <citation type="journal article" date="2014" name="Genome Announc.">
        <title>Whole Genome Sequence of the Probiotic Strain Lactobacillus paracasei N1115, Isolated from Traditional Chinese Fermented Milk.</title>
        <authorList>
            <person name="Wang S."/>
            <person name="Zhu H."/>
            <person name="He F."/>
            <person name="Luo Y."/>
            <person name="Kang Z."/>
            <person name="Lu C."/>
            <person name="Feng L."/>
            <person name="Lu X."/>
            <person name="Xue Y."/>
            <person name="Wang H."/>
        </authorList>
    </citation>
    <scope>NUCLEOTIDE SEQUENCE [LARGE SCALE GENOMIC DNA]</scope>
    <source>
        <strain evidence="2 3">N1115</strain>
    </source>
</reference>
<evidence type="ECO:0008006" key="4">
    <source>
        <dbReference type="Google" id="ProtNLM"/>
    </source>
</evidence>
<dbReference type="Pfam" id="PF14015">
    <property type="entry name" value="DUF4231"/>
    <property type="match status" value="1"/>
</dbReference>